<reference evidence="2 3" key="1">
    <citation type="journal article" date="2023" name="Hortic Res">
        <title>Pangenome of water caltrop reveals structural variations and asymmetric subgenome divergence after allopolyploidization.</title>
        <authorList>
            <person name="Zhang X."/>
            <person name="Chen Y."/>
            <person name="Wang L."/>
            <person name="Yuan Y."/>
            <person name="Fang M."/>
            <person name="Shi L."/>
            <person name="Lu R."/>
            <person name="Comes H.P."/>
            <person name="Ma Y."/>
            <person name="Chen Y."/>
            <person name="Huang G."/>
            <person name="Zhou Y."/>
            <person name="Zheng Z."/>
            <person name="Qiu Y."/>
        </authorList>
    </citation>
    <scope>NUCLEOTIDE SEQUENCE [LARGE SCALE GENOMIC DNA]</scope>
    <source>
        <tissue evidence="2">Roots</tissue>
    </source>
</reference>
<organism evidence="2 3">
    <name type="scientific">Trapa incisa</name>
    <dbReference type="NCBI Taxonomy" id="236973"/>
    <lineage>
        <taxon>Eukaryota</taxon>
        <taxon>Viridiplantae</taxon>
        <taxon>Streptophyta</taxon>
        <taxon>Embryophyta</taxon>
        <taxon>Tracheophyta</taxon>
        <taxon>Spermatophyta</taxon>
        <taxon>Magnoliopsida</taxon>
        <taxon>eudicotyledons</taxon>
        <taxon>Gunneridae</taxon>
        <taxon>Pentapetalae</taxon>
        <taxon>rosids</taxon>
        <taxon>malvids</taxon>
        <taxon>Myrtales</taxon>
        <taxon>Lythraceae</taxon>
        <taxon>Trapa</taxon>
    </lineage>
</organism>
<dbReference type="EMBL" id="JAXIOK010000021">
    <property type="protein sequence ID" value="KAK4745556.1"/>
    <property type="molecule type" value="Genomic_DNA"/>
</dbReference>
<name>A0AAN7GGM4_9MYRT</name>
<protein>
    <recommendedName>
        <fullName evidence="4">UspA domain-containing protein</fullName>
    </recommendedName>
</protein>
<evidence type="ECO:0000313" key="2">
    <source>
        <dbReference type="EMBL" id="KAK4745556.1"/>
    </source>
</evidence>
<evidence type="ECO:0008006" key="4">
    <source>
        <dbReference type="Google" id="ProtNLM"/>
    </source>
</evidence>
<dbReference type="Proteomes" id="UP001345219">
    <property type="component" value="Chromosome 10"/>
</dbReference>
<dbReference type="Gene3D" id="3.40.50.620">
    <property type="entry name" value="HUPs"/>
    <property type="match status" value="1"/>
</dbReference>
<dbReference type="PANTHER" id="PTHR47867">
    <property type="entry name" value="ADENINE NUCLEOTIDE ALPHA HYDROLASES-LIKE SUPERFAMILY PROTEIN"/>
    <property type="match status" value="1"/>
</dbReference>
<dbReference type="AlphaFoldDB" id="A0AAN7GGM4"/>
<feature type="region of interest" description="Disordered" evidence="1">
    <location>
        <begin position="1"/>
        <end position="26"/>
    </location>
</feature>
<dbReference type="InterPro" id="IPR014729">
    <property type="entry name" value="Rossmann-like_a/b/a_fold"/>
</dbReference>
<comment type="caution">
    <text evidence="2">The sequence shown here is derived from an EMBL/GenBank/DDBJ whole genome shotgun (WGS) entry which is preliminary data.</text>
</comment>
<sequence>MEGGHRKNPGNAGAASSASSSSPKRVMVVMEPTRESAAALQYTLLHGVVERDELILLQLENPSSWRNAISTFFRRSGAVGLPTSSLSSVAAGSGGGGISSPRGEGGGVTDFLEEARRACEATQPSVRVRMERVEMEGGMEKAVVILSQSKLHGVDVLIIGQRRSLSTTILGSRRQGNSMRVPRVTDTAEYLIENCSCTCVGVQRKGQNAGYLLNTKTLRNFWLLA</sequence>
<dbReference type="PANTHER" id="PTHR47867:SF1">
    <property type="entry name" value="ADENINE NUCLEOTIDE ALPHA HYDROLASES-LIKE SUPERFAMILY PROTEIN"/>
    <property type="match status" value="1"/>
</dbReference>
<proteinExistence type="predicted"/>
<accession>A0AAN7GGM4</accession>
<gene>
    <name evidence="2" type="ORF">SAY87_011868</name>
</gene>
<evidence type="ECO:0000256" key="1">
    <source>
        <dbReference type="SAM" id="MobiDB-lite"/>
    </source>
</evidence>
<keyword evidence="3" id="KW-1185">Reference proteome</keyword>
<evidence type="ECO:0000313" key="3">
    <source>
        <dbReference type="Proteomes" id="UP001345219"/>
    </source>
</evidence>
<dbReference type="CDD" id="cd00293">
    <property type="entry name" value="USP-like"/>
    <property type="match status" value="1"/>
</dbReference>